<dbReference type="Pfam" id="PF00069">
    <property type="entry name" value="Pkinase"/>
    <property type="match status" value="1"/>
</dbReference>
<evidence type="ECO:0000256" key="4">
    <source>
        <dbReference type="PROSITE-ProRule" id="PRU10141"/>
    </source>
</evidence>
<sequence length="906" mass="103026">MDLEGAFFDTSQFELTSKKLGQGQFGKVYVVESTNDGSQYAAKIIMNDGEFNGHNQMLLLRETVILYKMKHPAIVKFYGINFHSFDNPDKLEPTIITEYLPHGSLKEILKKEQNSIADDNWNPTKKYICLLGIVDAMRYLHQHGIIHRDLKPENILVDENYYPRVCDFGLSKCFSNSLSKSMQLSMTGKIGTPLYMAPEMMEEEHYGSSVDVYSFAILAYEIVTGKEPFSERGKSIKLAELARKVMSGGRPKFTEGVTEKMKELITQCWNHDYKERPSFQEIFDKLSTDFTYFDEDVDEDEVNEYIEVLKEEAEELPPSHSQADFEKIDKKNKELEEKVSILENEKKSANDSVKKLTDEVSQLKKQIDKMKKESDDTSKKLTVDNERLKKENEEHKSNSKKLSDEVSQLKKQIDKMKKESDDANKKLTDDNERLKKENEEHKSNSKKLTDEVSQLKKQIDKMKKESDDANKKLTDDNERLKKENEEHKSSSKKLSDEVSQLKKQIDGLKKEKSSDTVTKNSSSAPKKVSQNETVTDDTAIIAIDNGTYMIKSGFVGDEAPRSVIPTIVGRNRFAAPNDPNIDAVVGNEAIVKASSLRLTSPVERGIVTNPDDMAKIWHKVFYNEMRVDPSECSVILSEVTGNTKGNRERMAQIMFETFNVPTLCIGNQSYFSLCSSGRTTGINVELGEGITAAVPFSNGQKVEQSINKINICGHELYDYFNRLLTEIGFYSNTSMDKLTARDMMEKHCYVAFDFDKEVQKAKNTSDCYIYYDTYDNRSILLNDARFRCPELLFNPSLNGFRYDGIHELVVKSIESCPANMKKDLYDSIILSGGPAMFEGFPERLEKEIILSSPSKYDVKVVAPPERMYSTWIGQSIWGSLTTYPSSVVSHSSYNENGPSIIHSKVV</sequence>
<keyword evidence="1" id="KW-0418">Kinase</keyword>
<protein>
    <recommendedName>
        <fullName evidence="7">Protein kinase domain-containing protein</fullName>
    </recommendedName>
</protein>
<feature type="region of interest" description="Disordered" evidence="6">
    <location>
        <begin position="366"/>
        <end position="532"/>
    </location>
</feature>
<dbReference type="PANTHER" id="PTHR11937">
    <property type="entry name" value="ACTIN"/>
    <property type="match status" value="1"/>
</dbReference>
<dbReference type="SUPFAM" id="SSF53067">
    <property type="entry name" value="Actin-like ATPase domain"/>
    <property type="match status" value="2"/>
</dbReference>
<dbReference type="PROSITE" id="PS00108">
    <property type="entry name" value="PROTEIN_KINASE_ST"/>
    <property type="match status" value="1"/>
</dbReference>
<dbReference type="InterPro" id="IPR001245">
    <property type="entry name" value="Ser-Thr/Tyr_kinase_cat_dom"/>
</dbReference>
<evidence type="ECO:0000259" key="7">
    <source>
        <dbReference type="PROSITE" id="PS50011"/>
    </source>
</evidence>
<feature type="compositionally biased region" description="Basic and acidic residues" evidence="6">
    <location>
        <begin position="366"/>
        <end position="514"/>
    </location>
</feature>
<gene>
    <name evidence="8" type="ORF">M9Y10_029745</name>
</gene>
<organism evidence="8 9">
    <name type="scientific">Tritrichomonas musculus</name>
    <dbReference type="NCBI Taxonomy" id="1915356"/>
    <lineage>
        <taxon>Eukaryota</taxon>
        <taxon>Metamonada</taxon>
        <taxon>Parabasalia</taxon>
        <taxon>Tritrichomonadida</taxon>
        <taxon>Tritrichomonadidae</taxon>
        <taxon>Tritrichomonas</taxon>
    </lineage>
</organism>
<comment type="similarity">
    <text evidence="5">Belongs to the actin family.</text>
</comment>
<proteinExistence type="inferred from homology"/>
<keyword evidence="1" id="KW-0808">Transferase</keyword>
<dbReference type="SUPFAM" id="SSF56112">
    <property type="entry name" value="Protein kinase-like (PK-like)"/>
    <property type="match status" value="1"/>
</dbReference>
<dbReference type="PROSITE" id="PS50011">
    <property type="entry name" value="PROTEIN_KINASE_DOM"/>
    <property type="match status" value="1"/>
</dbReference>
<dbReference type="InterPro" id="IPR017441">
    <property type="entry name" value="Protein_kinase_ATP_BS"/>
</dbReference>
<dbReference type="PRINTS" id="PR00190">
    <property type="entry name" value="ACTIN"/>
</dbReference>
<evidence type="ECO:0000256" key="3">
    <source>
        <dbReference type="ARBA" id="ARBA00022840"/>
    </source>
</evidence>
<evidence type="ECO:0000256" key="2">
    <source>
        <dbReference type="ARBA" id="ARBA00022741"/>
    </source>
</evidence>
<keyword evidence="9" id="KW-1185">Reference proteome</keyword>
<accession>A0ABR2KNM6</accession>
<dbReference type="Gene3D" id="1.20.5.1700">
    <property type="match status" value="2"/>
</dbReference>
<dbReference type="EMBL" id="JAPFFF010000004">
    <property type="protein sequence ID" value="KAK8892512.1"/>
    <property type="molecule type" value="Genomic_DNA"/>
</dbReference>
<evidence type="ECO:0000313" key="9">
    <source>
        <dbReference type="Proteomes" id="UP001470230"/>
    </source>
</evidence>
<dbReference type="Gene3D" id="3.30.420.40">
    <property type="match status" value="2"/>
</dbReference>
<name>A0ABR2KNM6_9EUKA</name>
<dbReference type="Pfam" id="PF23404">
    <property type="entry name" value="FAZ1_C"/>
    <property type="match status" value="2"/>
</dbReference>
<dbReference type="InterPro" id="IPR043129">
    <property type="entry name" value="ATPase_NBD"/>
</dbReference>
<keyword evidence="1" id="KW-0723">Serine/threonine-protein kinase</keyword>
<dbReference type="Proteomes" id="UP001470230">
    <property type="component" value="Unassembled WGS sequence"/>
</dbReference>
<dbReference type="Gene3D" id="3.90.640.10">
    <property type="entry name" value="Actin, Chain A, domain 4"/>
    <property type="match status" value="1"/>
</dbReference>
<dbReference type="Gene3D" id="1.10.510.10">
    <property type="entry name" value="Transferase(Phosphotransferase) domain 1"/>
    <property type="match status" value="1"/>
</dbReference>
<reference evidence="8 9" key="1">
    <citation type="submission" date="2024-04" db="EMBL/GenBank/DDBJ databases">
        <title>Tritrichomonas musculus Genome.</title>
        <authorList>
            <person name="Alves-Ferreira E."/>
            <person name="Grigg M."/>
            <person name="Lorenzi H."/>
            <person name="Galac M."/>
        </authorList>
    </citation>
    <scope>NUCLEOTIDE SEQUENCE [LARGE SCALE GENOMIC DNA]</scope>
    <source>
        <strain evidence="8 9">EAF2021</strain>
    </source>
</reference>
<evidence type="ECO:0000256" key="1">
    <source>
        <dbReference type="ARBA" id="ARBA00022527"/>
    </source>
</evidence>
<dbReference type="PROSITE" id="PS00107">
    <property type="entry name" value="PROTEIN_KINASE_ATP"/>
    <property type="match status" value="1"/>
</dbReference>
<dbReference type="InterPro" id="IPR000719">
    <property type="entry name" value="Prot_kinase_dom"/>
</dbReference>
<dbReference type="PRINTS" id="PR00109">
    <property type="entry name" value="TYRKINASE"/>
</dbReference>
<feature type="binding site" evidence="4">
    <location>
        <position position="43"/>
    </location>
    <ligand>
        <name>ATP</name>
        <dbReference type="ChEBI" id="CHEBI:30616"/>
    </ligand>
</feature>
<evidence type="ECO:0000256" key="6">
    <source>
        <dbReference type="SAM" id="MobiDB-lite"/>
    </source>
</evidence>
<comment type="caution">
    <text evidence="8">The sequence shown here is derived from an EMBL/GenBank/DDBJ whole genome shotgun (WGS) entry which is preliminary data.</text>
</comment>
<feature type="compositionally biased region" description="Polar residues" evidence="6">
    <location>
        <begin position="515"/>
        <end position="532"/>
    </location>
</feature>
<dbReference type="InterPro" id="IPR056615">
    <property type="entry name" value="FAZ1_C"/>
</dbReference>
<evidence type="ECO:0000256" key="5">
    <source>
        <dbReference type="RuleBase" id="RU000487"/>
    </source>
</evidence>
<feature type="domain" description="Protein kinase" evidence="7">
    <location>
        <begin position="14"/>
        <end position="293"/>
    </location>
</feature>
<dbReference type="InterPro" id="IPR008271">
    <property type="entry name" value="Ser/Thr_kinase_AS"/>
</dbReference>
<dbReference type="Pfam" id="PF00022">
    <property type="entry name" value="Actin"/>
    <property type="match status" value="1"/>
</dbReference>
<keyword evidence="3 4" id="KW-0067">ATP-binding</keyword>
<keyword evidence="2 4" id="KW-0547">Nucleotide-binding</keyword>
<dbReference type="SMART" id="SM00220">
    <property type="entry name" value="S_TKc"/>
    <property type="match status" value="1"/>
</dbReference>
<dbReference type="InterPro" id="IPR004000">
    <property type="entry name" value="Actin"/>
</dbReference>
<dbReference type="SMART" id="SM00268">
    <property type="entry name" value="ACTIN"/>
    <property type="match status" value="1"/>
</dbReference>
<dbReference type="InterPro" id="IPR011009">
    <property type="entry name" value="Kinase-like_dom_sf"/>
</dbReference>
<evidence type="ECO:0000313" key="8">
    <source>
        <dbReference type="EMBL" id="KAK8892512.1"/>
    </source>
</evidence>